<dbReference type="InterPro" id="IPR004046">
    <property type="entry name" value="GST_C"/>
</dbReference>
<evidence type="ECO:0000256" key="1">
    <source>
        <dbReference type="SAM" id="SignalP"/>
    </source>
</evidence>
<dbReference type="AlphaFoldDB" id="A0A090D1K3"/>
<dbReference type="PROSITE" id="PS50405">
    <property type="entry name" value="GST_CTER"/>
    <property type="match status" value="1"/>
</dbReference>
<dbReference type="SFLD" id="SFLDS00019">
    <property type="entry name" value="Glutathione_Transferase_(cytos"/>
    <property type="match status" value="1"/>
</dbReference>
<evidence type="ECO:0000313" key="4">
    <source>
        <dbReference type="EMBL" id="CDR33588.1"/>
    </source>
</evidence>
<dbReference type="SUPFAM" id="SSF52833">
    <property type="entry name" value="Thioredoxin-like"/>
    <property type="match status" value="1"/>
</dbReference>
<dbReference type="InterPro" id="IPR036249">
    <property type="entry name" value="Thioredoxin-like_sf"/>
</dbReference>
<keyword evidence="1" id="KW-0732">Signal</keyword>
<dbReference type="RefSeq" id="WP_053331743.1">
    <property type="nucleotide sequence ID" value="NZ_CCEJ010000003.1"/>
</dbReference>
<gene>
    <name evidence="4" type="primary">gst</name>
    <name evidence="4" type="ORF">CSEC_0757</name>
</gene>
<keyword evidence="4" id="KW-0808">Transferase</keyword>
<comment type="caution">
    <text evidence="4">The sequence shown here is derived from an EMBL/GenBank/DDBJ whole genome shotgun (WGS) entry which is preliminary data.</text>
</comment>
<evidence type="ECO:0000259" key="3">
    <source>
        <dbReference type="PROSITE" id="PS50405"/>
    </source>
</evidence>
<dbReference type="GO" id="GO:0006559">
    <property type="term" value="P:L-phenylalanine catabolic process"/>
    <property type="evidence" value="ECO:0007669"/>
    <property type="project" value="TreeGrafter"/>
</dbReference>
<dbReference type="PROSITE" id="PS50404">
    <property type="entry name" value="GST_NTER"/>
    <property type="match status" value="1"/>
</dbReference>
<dbReference type="InterPro" id="IPR036282">
    <property type="entry name" value="Glutathione-S-Trfase_C_sf"/>
</dbReference>
<dbReference type="CDD" id="cd00570">
    <property type="entry name" value="GST_N_family"/>
    <property type="match status" value="1"/>
</dbReference>
<feature type="domain" description="GST C-terminal" evidence="3">
    <location>
        <begin position="120"/>
        <end position="243"/>
    </location>
</feature>
<dbReference type="SFLD" id="SFLDG00358">
    <property type="entry name" value="Main_(cytGST)"/>
    <property type="match status" value="1"/>
</dbReference>
<dbReference type="PANTHER" id="PTHR42673">
    <property type="entry name" value="MALEYLACETOACETATE ISOMERASE"/>
    <property type="match status" value="1"/>
</dbReference>
<evidence type="ECO:0000259" key="2">
    <source>
        <dbReference type="PROSITE" id="PS50404"/>
    </source>
</evidence>
<dbReference type="CDD" id="cd00299">
    <property type="entry name" value="GST_C_family"/>
    <property type="match status" value="1"/>
</dbReference>
<organism evidence="4 5">
    <name type="scientific">Candidatus Criblamydia sequanensis CRIB-18</name>
    <dbReference type="NCBI Taxonomy" id="1437425"/>
    <lineage>
        <taxon>Bacteria</taxon>
        <taxon>Pseudomonadati</taxon>
        <taxon>Chlamydiota</taxon>
        <taxon>Chlamydiia</taxon>
        <taxon>Parachlamydiales</taxon>
        <taxon>Candidatus Criblamydiaceae</taxon>
        <taxon>Candidatus Criblamydia</taxon>
    </lineage>
</organism>
<reference evidence="4" key="2">
    <citation type="submission" date="2014-09" db="EMBL/GenBank/DDBJ databases">
        <title>Criblamydia sequanensis harbors a mega-plasmid encoding arsenite resistance.</title>
        <authorList>
            <person name="Bertelli C."/>
            <person name="Goesmann A."/>
            <person name="Greub G."/>
        </authorList>
    </citation>
    <scope>NUCLEOTIDE SEQUENCE [LARGE SCALE GENOMIC DNA]</scope>
    <source>
        <strain evidence="4">CRIB-18</strain>
    </source>
</reference>
<dbReference type="Pfam" id="PF00043">
    <property type="entry name" value="GST_C"/>
    <property type="match status" value="1"/>
</dbReference>
<dbReference type="OrthoDB" id="465590at2"/>
<name>A0A090D1K3_9BACT</name>
<reference evidence="4" key="1">
    <citation type="submission" date="2013-12" db="EMBL/GenBank/DDBJ databases">
        <authorList>
            <person name="Linke B."/>
        </authorList>
    </citation>
    <scope>NUCLEOTIDE SEQUENCE [LARGE SCALE GENOMIC DNA]</scope>
    <source>
        <strain evidence="4">CRIB-18</strain>
    </source>
</reference>
<sequence>MTKKVIKTLFTFLMISASPLLAKEVAKPTPSVVYGVKVSPYVRKVEAALKYKNLPYEIKEVLPTKLSAALKMDSSPDFLEASPLGKIPALRQGNFTVSDSAVIIAYLEKTAPQKSLYPKEAKKYAKALWFEKYADTTMSEVIHQKIFVELFVKPNVLKVAPDQVLVDSTVANELSEVLHYLEKEVSKSKGKFLIDNEFSIADIAVATHLKSLDLVKLQIDWKKYPALFAYKNRIFTETVFKDL</sequence>
<dbReference type="GO" id="GO:0016034">
    <property type="term" value="F:maleylacetoacetate isomerase activity"/>
    <property type="evidence" value="ECO:0007669"/>
    <property type="project" value="TreeGrafter"/>
</dbReference>
<feature type="signal peptide" evidence="1">
    <location>
        <begin position="1"/>
        <end position="22"/>
    </location>
</feature>
<dbReference type="Proteomes" id="UP000031552">
    <property type="component" value="Unassembled WGS sequence"/>
</dbReference>
<dbReference type="PANTHER" id="PTHR42673:SF21">
    <property type="entry name" value="GLUTATHIONE S-TRANSFERASE YFCF"/>
    <property type="match status" value="1"/>
</dbReference>
<proteinExistence type="predicted"/>
<dbReference type="eggNOG" id="COG0625">
    <property type="taxonomic scope" value="Bacteria"/>
</dbReference>
<keyword evidence="5" id="KW-1185">Reference proteome</keyword>
<feature type="chain" id="PRO_5001853830" evidence="1">
    <location>
        <begin position="23"/>
        <end position="243"/>
    </location>
</feature>
<dbReference type="GO" id="GO:0004364">
    <property type="term" value="F:glutathione transferase activity"/>
    <property type="evidence" value="ECO:0007669"/>
    <property type="project" value="UniProtKB-EC"/>
</dbReference>
<dbReference type="InterPro" id="IPR040079">
    <property type="entry name" value="Glutathione_S-Trfase"/>
</dbReference>
<protein>
    <submittedName>
        <fullName evidence="4">Glutathione S-transferase</fullName>
        <ecNumber evidence="4">2.5.1.18</ecNumber>
    </submittedName>
</protein>
<dbReference type="GO" id="GO:0006749">
    <property type="term" value="P:glutathione metabolic process"/>
    <property type="evidence" value="ECO:0007669"/>
    <property type="project" value="TreeGrafter"/>
</dbReference>
<dbReference type="EC" id="2.5.1.18" evidence="4"/>
<dbReference type="SUPFAM" id="SSF47616">
    <property type="entry name" value="GST C-terminal domain-like"/>
    <property type="match status" value="1"/>
</dbReference>
<dbReference type="EMBL" id="CCEJ010000003">
    <property type="protein sequence ID" value="CDR33588.1"/>
    <property type="molecule type" value="Genomic_DNA"/>
</dbReference>
<accession>A0A090D1K3</accession>
<dbReference type="Gene3D" id="1.20.1050.10">
    <property type="match status" value="1"/>
</dbReference>
<dbReference type="Gene3D" id="3.40.30.10">
    <property type="entry name" value="Glutaredoxin"/>
    <property type="match status" value="1"/>
</dbReference>
<evidence type="ECO:0000313" key="5">
    <source>
        <dbReference type="Proteomes" id="UP000031552"/>
    </source>
</evidence>
<dbReference type="InterPro" id="IPR010987">
    <property type="entry name" value="Glutathione-S-Trfase_C-like"/>
</dbReference>
<dbReference type="Pfam" id="PF13417">
    <property type="entry name" value="GST_N_3"/>
    <property type="match status" value="1"/>
</dbReference>
<dbReference type="STRING" id="1437425.CSEC_0757"/>
<feature type="domain" description="GST N-terminal" evidence="2">
    <location>
        <begin position="29"/>
        <end position="115"/>
    </location>
</feature>
<dbReference type="InterPro" id="IPR004045">
    <property type="entry name" value="Glutathione_S-Trfase_N"/>
</dbReference>